<dbReference type="KEGG" id="tee:Tel_07280"/>
<sequence>MNKIHPTLALILAAVLLQACATTPKFDTSNIALDITPQQAAAKADSLQGTRVLWGGVIIASTNLKEATQLEVLAYPLDSNQRPDLDEAPLGRFLARQSGYLETTDYAQGRLISVSGTLQQTRQGRIGESEYTYPVVAIERLHLWSKARGGSPETRFHFGIGVLFSN</sequence>
<dbReference type="InterPro" id="IPR004658">
    <property type="entry name" value="OMP_Slp"/>
</dbReference>
<name>A0A0S2TD13_9GAMM</name>
<feature type="signal peptide" evidence="1">
    <location>
        <begin position="1"/>
        <end position="21"/>
    </location>
</feature>
<dbReference type="GO" id="GO:0019867">
    <property type="term" value="C:outer membrane"/>
    <property type="evidence" value="ECO:0007669"/>
    <property type="project" value="InterPro"/>
</dbReference>
<evidence type="ECO:0000313" key="3">
    <source>
        <dbReference type="Proteomes" id="UP000055136"/>
    </source>
</evidence>
<evidence type="ECO:0008006" key="4">
    <source>
        <dbReference type="Google" id="ProtNLM"/>
    </source>
</evidence>
<organism evidence="2 3">
    <name type="scientific">Candidatus Tenderia electrophaga</name>
    <dbReference type="NCBI Taxonomy" id="1748243"/>
    <lineage>
        <taxon>Bacteria</taxon>
        <taxon>Pseudomonadati</taxon>
        <taxon>Pseudomonadota</taxon>
        <taxon>Gammaproteobacteria</taxon>
        <taxon>Candidatus Tenderiales</taxon>
        <taxon>Candidatus Tenderiaceae</taxon>
        <taxon>Candidatus Tenderia</taxon>
    </lineage>
</organism>
<dbReference type="PIRSF" id="PIRSF004982">
    <property type="entry name" value="SlP"/>
    <property type="match status" value="1"/>
</dbReference>
<dbReference type="Pfam" id="PF03843">
    <property type="entry name" value="Slp"/>
    <property type="match status" value="1"/>
</dbReference>
<dbReference type="PROSITE" id="PS51257">
    <property type="entry name" value="PROKAR_LIPOPROTEIN"/>
    <property type="match status" value="1"/>
</dbReference>
<dbReference type="EMBL" id="CP013099">
    <property type="protein sequence ID" value="ALP52973.1"/>
    <property type="molecule type" value="Genomic_DNA"/>
</dbReference>
<accession>A0A0S2TD13</accession>
<dbReference type="PANTHER" id="PTHR37530">
    <property type="entry name" value="OUTER MEMBRANE PROTEIN SLP"/>
    <property type="match status" value="1"/>
</dbReference>
<proteinExistence type="predicted"/>
<protein>
    <recommendedName>
        <fullName evidence="4">Outer membrane lipoprotein Slp</fullName>
    </recommendedName>
</protein>
<dbReference type="STRING" id="1748243.Tel_07280"/>
<dbReference type="PANTHER" id="PTHR37530:SF1">
    <property type="entry name" value="OUTER MEMBRANE PROTEIN SLP"/>
    <property type="match status" value="1"/>
</dbReference>
<dbReference type="NCBIfam" id="TIGR00752">
    <property type="entry name" value="slp"/>
    <property type="match status" value="1"/>
</dbReference>
<evidence type="ECO:0000256" key="1">
    <source>
        <dbReference type="SAM" id="SignalP"/>
    </source>
</evidence>
<keyword evidence="1" id="KW-0732">Signal</keyword>
<dbReference type="Proteomes" id="UP000055136">
    <property type="component" value="Chromosome"/>
</dbReference>
<reference evidence="2" key="1">
    <citation type="submission" date="2015-10" db="EMBL/GenBank/DDBJ databases">
        <title>Description of Candidatus Tenderia electrophaga gen. nov, sp. nov., an Uncultivated Electroautotroph from a Biocathode Enrichment.</title>
        <authorList>
            <person name="Eddie B.J."/>
            <person name="Malanoski A.P."/>
            <person name="Wang Z."/>
            <person name="Hall R.J."/>
            <person name="Oh S.D."/>
            <person name="Heiner C."/>
            <person name="Lin B."/>
            <person name="Strycharz-Glaven S.M."/>
        </authorList>
    </citation>
    <scope>NUCLEOTIDE SEQUENCE [LARGE SCALE GENOMIC DNA]</scope>
    <source>
        <strain evidence="2">NRL1</strain>
    </source>
</reference>
<evidence type="ECO:0000313" key="2">
    <source>
        <dbReference type="EMBL" id="ALP52973.1"/>
    </source>
</evidence>
<keyword evidence="3" id="KW-1185">Reference proteome</keyword>
<gene>
    <name evidence="2" type="ORF">Tel_07280</name>
</gene>
<dbReference type="AlphaFoldDB" id="A0A0S2TD13"/>
<feature type="chain" id="PRO_5006604938" description="Outer membrane lipoprotein Slp" evidence="1">
    <location>
        <begin position="22"/>
        <end position="166"/>
    </location>
</feature>